<dbReference type="AlphaFoldDB" id="A0AAN6YG29"/>
<gene>
    <name evidence="2" type="ORF">QBC37DRAFT_25779</name>
</gene>
<sequence length="108" mass="12247">MALGLVMASKLLSFARGVGHSQGWQQAKICIEVGLIIPVWFYENCASLSISLCEKHAGLSILRCPESFHVRPLELRLDRYLVLWPIGAVPWQISTPKYHCSAYRNFRC</sequence>
<dbReference type="EMBL" id="MU858056">
    <property type="protein sequence ID" value="KAK4217965.1"/>
    <property type="molecule type" value="Genomic_DNA"/>
</dbReference>
<name>A0AAN6YG29_9PEZI</name>
<comment type="caution">
    <text evidence="2">The sequence shown here is derived from an EMBL/GenBank/DDBJ whole genome shotgun (WGS) entry which is preliminary data.</text>
</comment>
<accession>A0AAN6YG29</accession>
<feature type="signal peptide" evidence="1">
    <location>
        <begin position="1"/>
        <end position="17"/>
    </location>
</feature>
<evidence type="ECO:0000313" key="3">
    <source>
        <dbReference type="Proteomes" id="UP001301769"/>
    </source>
</evidence>
<reference evidence="2" key="2">
    <citation type="submission" date="2023-05" db="EMBL/GenBank/DDBJ databases">
        <authorList>
            <consortium name="Lawrence Berkeley National Laboratory"/>
            <person name="Steindorff A."/>
            <person name="Hensen N."/>
            <person name="Bonometti L."/>
            <person name="Westerberg I."/>
            <person name="Brannstrom I.O."/>
            <person name="Guillou S."/>
            <person name="Cros-Aarteil S."/>
            <person name="Calhoun S."/>
            <person name="Haridas S."/>
            <person name="Kuo A."/>
            <person name="Mondo S."/>
            <person name="Pangilinan J."/>
            <person name="Riley R."/>
            <person name="Labutti K."/>
            <person name="Andreopoulos B."/>
            <person name="Lipzen A."/>
            <person name="Chen C."/>
            <person name="Yanf M."/>
            <person name="Daum C."/>
            <person name="Ng V."/>
            <person name="Clum A."/>
            <person name="Ohm R."/>
            <person name="Martin F."/>
            <person name="Silar P."/>
            <person name="Natvig D."/>
            <person name="Lalanne C."/>
            <person name="Gautier V."/>
            <person name="Ament-Velasquez S.L."/>
            <person name="Kruys A."/>
            <person name="Hutchinson M.I."/>
            <person name="Powell A.J."/>
            <person name="Barry K."/>
            <person name="Miller A.N."/>
            <person name="Grigoriev I.V."/>
            <person name="Debuchy R."/>
            <person name="Gladieux P."/>
            <person name="Thoren M.H."/>
            <person name="Johannesson H."/>
        </authorList>
    </citation>
    <scope>NUCLEOTIDE SEQUENCE</scope>
    <source>
        <strain evidence="2">PSN293</strain>
    </source>
</reference>
<keyword evidence="3" id="KW-1185">Reference proteome</keyword>
<proteinExistence type="predicted"/>
<dbReference type="Proteomes" id="UP001301769">
    <property type="component" value="Unassembled WGS sequence"/>
</dbReference>
<evidence type="ECO:0000256" key="1">
    <source>
        <dbReference type="SAM" id="SignalP"/>
    </source>
</evidence>
<feature type="chain" id="PRO_5043048332" evidence="1">
    <location>
        <begin position="18"/>
        <end position="108"/>
    </location>
</feature>
<evidence type="ECO:0000313" key="2">
    <source>
        <dbReference type="EMBL" id="KAK4217965.1"/>
    </source>
</evidence>
<keyword evidence="1" id="KW-0732">Signal</keyword>
<protein>
    <submittedName>
        <fullName evidence="2">Uncharacterized protein</fullName>
    </submittedName>
</protein>
<reference evidence="2" key="1">
    <citation type="journal article" date="2023" name="Mol. Phylogenet. Evol.">
        <title>Genome-scale phylogeny and comparative genomics of the fungal order Sordariales.</title>
        <authorList>
            <person name="Hensen N."/>
            <person name="Bonometti L."/>
            <person name="Westerberg I."/>
            <person name="Brannstrom I.O."/>
            <person name="Guillou S."/>
            <person name="Cros-Aarteil S."/>
            <person name="Calhoun S."/>
            <person name="Haridas S."/>
            <person name="Kuo A."/>
            <person name="Mondo S."/>
            <person name="Pangilinan J."/>
            <person name="Riley R."/>
            <person name="LaButti K."/>
            <person name="Andreopoulos B."/>
            <person name="Lipzen A."/>
            <person name="Chen C."/>
            <person name="Yan M."/>
            <person name="Daum C."/>
            <person name="Ng V."/>
            <person name="Clum A."/>
            <person name="Steindorff A."/>
            <person name="Ohm R.A."/>
            <person name="Martin F."/>
            <person name="Silar P."/>
            <person name="Natvig D.O."/>
            <person name="Lalanne C."/>
            <person name="Gautier V."/>
            <person name="Ament-Velasquez S.L."/>
            <person name="Kruys A."/>
            <person name="Hutchinson M.I."/>
            <person name="Powell A.J."/>
            <person name="Barry K."/>
            <person name="Miller A.N."/>
            <person name="Grigoriev I.V."/>
            <person name="Debuchy R."/>
            <person name="Gladieux P."/>
            <person name="Hiltunen Thoren M."/>
            <person name="Johannesson H."/>
        </authorList>
    </citation>
    <scope>NUCLEOTIDE SEQUENCE</scope>
    <source>
        <strain evidence="2">PSN293</strain>
    </source>
</reference>
<organism evidence="2 3">
    <name type="scientific">Rhypophila decipiens</name>
    <dbReference type="NCBI Taxonomy" id="261697"/>
    <lineage>
        <taxon>Eukaryota</taxon>
        <taxon>Fungi</taxon>
        <taxon>Dikarya</taxon>
        <taxon>Ascomycota</taxon>
        <taxon>Pezizomycotina</taxon>
        <taxon>Sordariomycetes</taxon>
        <taxon>Sordariomycetidae</taxon>
        <taxon>Sordariales</taxon>
        <taxon>Naviculisporaceae</taxon>
        <taxon>Rhypophila</taxon>
    </lineage>
</organism>